<evidence type="ECO:0000256" key="8">
    <source>
        <dbReference type="ARBA" id="ARBA00048679"/>
    </source>
</evidence>
<evidence type="ECO:0000256" key="1">
    <source>
        <dbReference type="ARBA" id="ARBA00012513"/>
    </source>
</evidence>
<dbReference type="STRING" id="5722.A2FDI8"/>
<name>A2FDI8_TRIV3</name>
<dbReference type="EC" id="2.7.11.1" evidence="1"/>
<keyword evidence="2" id="KW-0723">Serine/threonine-protein kinase</keyword>
<dbReference type="PANTHER" id="PTHR43895:SF32">
    <property type="entry name" value="SERINE_THREONINE-PROTEIN KINASE CHK1"/>
    <property type="match status" value="1"/>
</dbReference>
<feature type="binding site" evidence="9">
    <location>
        <position position="37"/>
    </location>
    <ligand>
        <name>ATP</name>
        <dbReference type="ChEBI" id="CHEBI:30616"/>
    </ligand>
</feature>
<dbReference type="InterPro" id="IPR017441">
    <property type="entry name" value="Protein_kinase_ATP_BS"/>
</dbReference>
<dbReference type="InParanoid" id="A2FDI8"/>
<dbReference type="PROSITE" id="PS00107">
    <property type="entry name" value="PROTEIN_KINASE_ATP"/>
    <property type="match status" value="1"/>
</dbReference>
<reference evidence="11" key="2">
    <citation type="journal article" date="2007" name="Science">
        <title>Draft genome sequence of the sexually transmitted pathogen Trichomonas vaginalis.</title>
        <authorList>
            <person name="Carlton J.M."/>
            <person name="Hirt R.P."/>
            <person name="Silva J.C."/>
            <person name="Delcher A.L."/>
            <person name="Schatz M."/>
            <person name="Zhao Q."/>
            <person name="Wortman J.R."/>
            <person name="Bidwell S.L."/>
            <person name="Alsmark U.C.M."/>
            <person name="Besteiro S."/>
            <person name="Sicheritz-Ponten T."/>
            <person name="Noel C.J."/>
            <person name="Dacks J.B."/>
            <person name="Foster P.G."/>
            <person name="Simillion C."/>
            <person name="Van de Peer Y."/>
            <person name="Miranda-Saavedra D."/>
            <person name="Barton G.J."/>
            <person name="Westrop G.D."/>
            <person name="Mueller S."/>
            <person name="Dessi D."/>
            <person name="Fiori P.L."/>
            <person name="Ren Q."/>
            <person name="Paulsen I."/>
            <person name="Zhang H."/>
            <person name="Bastida-Corcuera F.D."/>
            <person name="Simoes-Barbosa A."/>
            <person name="Brown M.T."/>
            <person name="Hayes R.D."/>
            <person name="Mukherjee M."/>
            <person name="Okumura C.Y."/>
            <person name="Schneider R."/>
            <person name="Smith A.J."/>
            <person name="Vanacova S."/>
            <person name="Villalvazo M."/>
            <person name="Haas B.J."/>
            <person name="Pertea M."/>
            <person name="Feldblyum T.V."/>
            <person name="Utterback T.R."/>
            <person name="Shu C.L."/>
            <person name="Osoegawa K."/>
            <person name="de Jong P.J."/>
            <person name="Hrdy I."/>
            <person name="Horvathova L."/>
            <person name="Zubacova Z."/>
            <person name="Dolezal P."/>
            <person name="Malik S.B."/>
            <person name="Logsdon J.M. Jr."/>
            <person name="Henze K."/>
            <person name="Gupta A."/>
            <person name="Wang C.C."/>
            <person name="Dunne R.L."/>
            <person name="Upcroft J.A."/>
            <person name="Upcroft P."/>
            <person name="White O."/>
            <person name="Salzberg S.L."/>
            <person name="Tang P."/>
            <person name="Chiu C.-H."/>
            <person name="Lee Y.-S."/>
            <person name="Embley T.M."/>
            <person name="Coombs G.H."/>
            <person name="Mottram J.C."/>
            <person name="Tachezy J."/>
            <person name="Fraser-Liggett C.M."/>
            <person name="Johnson P.J."/>
        </authorList>
    </citation>
    <scope>NUCLEOTIDE SEQUENCE [LARGE SCALE GENOMIC DNA]</scope>
    <source>
        <strain evidence="11">G3</strain>
    </source>
</reference>
<evidence type="ECO:0000256" key="4">
    <source>
        <dbReference type="ARBA" id="ARBA00022741"/>
    </source>
</evidence>
<evidence type="ECO:0000259" key="10">
    <source>
        <dbReference type="PROSITE" id="PS50011"/>
    </source>
</evidence>
<dbReference type="PROSITE" id="PS50011">
    <property type="entry name" value="PROTEIN_KINASE_DOM"/>
    <property type="match status" value="1"/>
</dbReference>
<dbReference type="OMA" id="MDCKYNI"/>
<reference evidence="11" key="1">
    <citation type="submission" date="2006-10" db="EMBL/GenBank/DDBJ databases">
        <authorList>
            <person name="Amadeo P."/>
            <person name="Zhao Q."/>
            <person name="Wortman J."/>
            <person name="Fraser-Liggett C."/>
            <person name="Carlton J."/>
        </authorList>
    </citation>
    <scope>NUCLEOTIDE SEQUENCE</scope>
    <source>
        <strain evidence="11">G3</strain>
    </source>
</reference>
<dbReference type="GO" id="GO:0004674">
    <property type="term" value="F:protein serine/threonine kinase activity"/>
    <property type="evidence" value="ECO:0000318"/>
    <property type="project" value="GO_Central"/>
</dbReference>
<evidence type="ECO:0000256" key="5">
    <source>
        <dbReference type="ARBA" id="ARBA00022777"/>
    </source>
</evidence>
<comment type="catalytic activity">
    <reaction evidence="7">
        <text>L-threonyl-[protein] + ATP = O-phospho-L-threonyl-[protein] + ADP + H(+)</text>
        <dbReference type="Rhea" id="RHEA:46608"/>
        <dbReference type="Rhea" id="RHEA-COMP:11060"/>
        <dbReference type="Rhea" id="RHEA-COMP:11605"/>
        <dbReference type="ChEBI" id="CHEBI:15378"/>
        <dbReference type="ChEBI" id="CHEBI:30013"/>
        <dbReference type="ChEBI" id="CHEBI:30616"/>
        <dbReference type="ChEBI" id="CHEBI:61977"/>
        <dbReference type="ChEBI" id="CHEBI:456216"/>
        <dbReference type="EC" id="2.7.11.1"/>
    </reaction>
</comment>
<feature type="domain" description="Protein kinase" evidence="10">
    <location>
        <begin position="8"/>
        <end position="260"/>
    </location>
</feature>
<dbReference type="OrthoDB" id="193931at2759"/>
<evidence type="ECO:0000256" key="7">
    <source>
        <dbReference type="ARBA" id="ARBA00047899"/>
    </source>
</evidence>
<dbReference type="SMART" id="SM00220">
    <property type="entry name" value="S_TKc"/>
    <property type="match status" value="1"/>
</dbReference>
<proteinExistence type="predicted"/>
<dbReference type="SUPFAM" id="SSF56112">
    <property type="entry name" value="Protein kinase-like (PK-like)"/>
    <property type="match status" value="1"/>
</dbReference>
<keyword evidence="3" id="KW-0808">Transferase</keyword>
<dbReference type="Gene3D" id="3.30.200.20">
    <property type="entry name" value="Phosphorylase Kinase, domain 1"/>
    <property type="match status" value="1"/>
</dbReference>
<dbReference type="KEGG" id="tva:4754794"/>
<evidence type="ECO:0000313" key="11">
    <source>
        <dbReference type="EMBL" id="EAX97017.1"/>
    </source>
</evidence>
<evidence type="ECO:0000256" key="6">
    <source>
        <dbReference type="ARBA" id="ARBA00022840"/>
    </source>
</evidence>
<dbReference type="PANTHER" id="PTHR43895">
    <property type="entry name" value="CALCIUM/CALMODULIN-DEPENDENT PROTEIN KINASE KINASE-RELATED"/>
    <property type="match status" value="1"/>
</dbReference>
<dbReference type="GO" id="GO:0005524">
    <property type="term" value="F:ATP binding"/>
    <property type="evidence" value="ECO:0007669"/>
    <property type="project" value="UniProtKB-UniRule"/>
</dbReference>
<gene>
    <name evidence="11" type="ORF">TVAG_315190</name>
</gene>
<dbReference type="Pfam" id="PF00069">
    <property type="entry name" value="Pkinase"/>
    <property type="match status" value="1"/>
</dbReference>
<dbReference type="AlphaFoldDB" id="A2FDI8"/>
<dbReference type="FunFam" id="1.10.510.10:FF:000571">
    <property type="entry name" value="Maternal embryonic leucine zipper kinase"/>
    <property type="match status" value="1"/>
</dbReference>
<dbReference type="InterPro" id="IPR011009">
    <property type="entry name" value="Kinase-like_dom_sf"/>
</dbReference>
<dbReference type="FunFam" id="3.30.200.20:FF:001342">
    <property type="entry name" value="CAMK family protein kinase"/>
    <property type="match status" value="1"/>
</dbReference>
<keyword evidence="12" id="KW-1185">Reference proteome</keyword>
<dbReference type="eggNOG" id="KOG0583">
    <property type="taxonomic scope" value="Eukaryota"/>
</dbReference>
<accession>A2FDI8</accession>
<sequence length="407" mass="45450">MPKTVGDYKLLRTIGAGSFSKVKEAINTKTNKKYAIKVINRQLVAQNNMDKQLRREIEIMSQMDHPGLIKLHAVMHSTENIFLVLDLATGGELFSKLADNGPLPEKKARKYFQQLIDALDYMHKHNAVHRDLKPENILLDNDENLKIADFGLSIMSSAGDTCYTRCGTPNYVAPEIFCQDGYIGAPADIWSAGVILFVMLSASLPFDAPNLQNLARQIMNVRLEYPSYFPAGAVALMKKILVADPSTRATMEQIKADPWFATDYVPVTSSTIQATKVDEEVSVKKDEQEEESINAFELIAKMSGVKMERLVDTTAQTPSTTSFSTNKKAEQIDTIIKSALSGLRAKNVQNNTAKKTWKAVIPVANNSVQIKFEIVTITTDTYLIDIIRLSGSVFDFHRVYRTLKSKF</sequence>
<dbReference type="VEuPathDB" id="TrichDB:TVAGG3_0572040"/>
<dbReference type="VEuPathDB" id="TrichDB:TVAG_315190"/>
<keyword evidence="5 11" id="KW-0418">Kinase</keyword>
<dbReference type="RefSeq" id="XP_001309947.1">
    <property type="nucleotide sequence ID" value="XM_001309946.1"/>
</dbReference>
<evidence type="ECO:0000256" key="2">
    <source>
        <dbReference type="ARBA" id="ARBA00022527"/>
    </source>
</evidence>
<keyword evidence="4 9" id="KW-0547">Nucleotide-binding</keyword>
<keyword evidence="6 9" id="KW-0067">ATP-binding</keyword>
<protein>
    <recommendedName>
        <fullName evidence="1">non-specific serine/threonine protein kinase</fullName>
        <ecNumber evidence="1">2.7.11.1</ecNumber>
    </recommendedName>
</protein>
<dbReference type="Gene3D" id="1.10.510.10">
    <property type="entry name" value="Transferase(Phosphotransferase) domain 1"/>
    <property type="match status" value="1"/>
</dbReference>
<dbReference type="Proteomes" id="UP000001542">
    <property type="component" value="Unassembled WGS sequence"/>
</dbReference>
<dbReference type="Gene3D" id="3.30.310.80">
    <property type="entry name" value="Kinase associated domain 1, KA1"/>
    <property type="match status" value="1"/>
</dbReference>
<evidence type="ECO:0000256" key="9">
    <source>
        <dbReference type="PROSITE-ProRule" id="PRU10141"/>
    </source>
</evidence>
<evidence type="ECO:0000313" key="12">
    <source>
        <dbReference type="Proteomes" id="UP000001542"/>
    </source>
</evidence>
<dbReference type="SMR" id="A2FDI8"/>
<dbReference type="EMBL" id="DS113733">
    <property type="protein sequence ID" value="EAX97017.1"/>
    <property type="molecule type" value="Genomic_DNA"/>
</dbReference>
<comment type="catalytic activity">
    <reaction evidence="8">
        <text>L-seryl-[protein] + ATP = O-phospho-L-seryl-[protein] + ADP + H(+)</text>
        <dbReference type="Rhea" id="RHEA:17989"/>
        <dbReference type="Rhea" id="RHEA-COMP:9863"/>
        <dbReference type="Rhea" id="RHEA-COMP:11604"/>
        <dbReference type="ChEBI" id="CHEBI:15378"/>
        <dbReference type="ChEBI" id="CHEBI:29999"/>
        <dbReference type="ChEBI" id="CHEBI:30616"/>
        <dbReference type="ChEBI" id="CHEBI:83421"/>
        <dbReference type="ChEBI" id="CHEBI:456216"/>
        <dbReference type="EC" id="2.7.11.1"/>
    </reaction>
</comment>
<dbReference type="InterPro" id="IPR000719">
    <property type="entry name" value="Prot_kinase_dom"/>
</dbReference>
<organism evidence="11 12">
    <name type="scientific">Trichomonas vaginalis (strain ATCC PRA-98 / G3)</name>
    <dbReference type="NCBI Taxonomy" id="412133"/>
    <lineage>
        <taxon>Eukaryota</taxon>
        <taxon>Metamonada</taxon>
        <taxon>Parabasalia</taxon>
        <taxon>Trichomonadida</taxon>
        <taxon>Trichomonadidae</taxon>
        <taxon>Trichomonas</taxon>
    </lineage>
</organism>
<evidence type="ECO:0000256" key="3">
    <source>
        <dbReference type="ARBA" id="ARBA00022679"/>
    </source>
</evidence>